<keyword evidence="2" id="KW-1185">Reference proteome</keyword>
<accession>A0A5B7FV40</accession>
<organism evidence="1 2">
    <name type="scientific">Portunus trituberculatus</name>
    <name type="common">Swimming crab</name>
    <name type="synonym">Neptunus trituberculatus</name>
    <dbReference type="NCBI Taxonomy" id="210409"/>
    <lineage>
        <taxon>Eukaryota</taxon>
        <taxon>Metazoa</taxon>
        <taxon>Ecdysozoa</taxon>
        <taxon>Arthropoda</taxon>
        <taxon>Crustacea</taxon>
        <taxon>Multicrustacea</taxon>
        <taxon>Malacostraca</taxon>
        <taxon>Eumalacostraca</taxon>
        <taxon>Eucarida</taxon>
        <taxon>Decapoda</taxon>
        <taxon>Pleocyemata</taxon>
        <taxon>Brachyura</taxon>
        <taxon>Eubrachyura</taxon>
        <taxon>Portunoidea</taxon>
        <taxon>Portunidae</taxon>
        <taxon>Portuninae</taxon>
        <taxon>Portunus</taxon>
    </lineage>
</organism>
<proteinExistence type="predicted"/>
<evidence type="ECO:0000313" key="1">
    <source>
        <dbReference type="EMBL" id="MPC51630.1"/>
    </source>
</evidence>
<evidence type="ECO:0000313" key="2">
    <source>
        <dbReference type="Proteomes" id="UP000324222"/>
    </source>
</evidence>
<sequence>MNNDTQCGVNVRVDAGSRAIAASPTDGYSYLNPYSVRDVRDTSVTLSEPGVRDV</sequence>
<dbReference type="AlphaFoldDB" id="A0A5B7FV40"/>
<dbReference type="Proteomes" id="UP000324222">
    <property type="component" value="Unassembled WGS sequence"/>
</dbReference>
<name>A0A5B7FV40_PORTR</name>
<comment type="caution">
    <text evidence="1">The sequence shown here is derived from an EMBL/GenBank/DDBJ whole genome shotgun (WGS) entry which is preliminary data.</text>
</comment>
<dbReference type="EMBL" id="VSRR010010305">
    <property type="protein sequence ID" value="MPC51630.1"/>
    <property type="molecule type" value="Genomic_DNA"/>
</dbReference>
<protein>
    <submittedName>
        <fullName evidence="1">Uncharacterized protein</fullName>
    </submittedName>
</protein>
<reference evidence="1 2" key="1">
    <citation type="submission" date="2019-05" db="EMBL/GenBank/DDBJ databases">
        <title>Another draft genome of Portunus trituberculatus and its Hox gene families provides insights of decapod evolution.</title>
        <authorList>
            <person name="Jeong J.-H."/>
            <person name="Song I."/>
            <person name="Kim S."/>
            <person name="Choi T."/>
            <person name="Kim D."/>
            <person name="Ryu S."/>
            <person name="Kim W."/>
        </authorList>
    </citation>
    <scope>NUCLEOTIDE SEQUENCE [LARGE SCALE GENOMIC DNA]</scope>
    <source>
        <tissue evidence="1">Muscle</tissue>
    </source>
</reference>
<gene>
    <name evidence="1" type="ORF">E2C01_045480</name>
</gene>